<keyword evidence="6" id="KW-0547">Nucleotide-binding</keyword>
<dbReference type="OrthoDB" id="272481at2759"/>
<keyword evidence="15" id="KW-0539">Nucleus</keyword>
<keyword evidence="9" id="KW-0347">Helicase</keyword>
<dbReference type="GO" id="GO:0005524">
    <property type="term" value="F:ATP binding"/>
    <property type="evidence" value="ECO:0007669"/>
    <property type="project" value="UniProtKB-KW"/>
</dbReference>
<dbReference type="InterPro" id="IPR014013">
    <property type="entry name" value="Helic_SF1/SF2_ATP-bd_DinG/Rad3"/>
</dbReference>
<dbReference type="GO" id="GO:0003677">
    <property type="term" value="F:DNA binding"/>
    <property type="evidence" value="ECO:0007669"/>
    <property type="project" value="InterPro"/>
</dbReference>
<comment type="caution">
    <text evidence="21">The sequence shown here is derived from an EMBL/GenBank/DDBJ whole genome shotgun (WGS) entry which is preliminary data.</text>
</comment>
<dbReference type="SMART" id="SM00487">
    <property type="entry name" value="DEXDc"/>
    <property type="match status" value="1"/>
</dbReference>
<evidence type="ECO:0000256" key="18">
    <source>
        <dbReference type="ARBA" id="ARBA00082714"/>
    </source>
</evidence>
<comment type="cofactor">
    <cofactor evidence="1">
        <name>[4Fe-4S] cluster</name>
        <dbReference type="ChEBI" id="CHEBI:49883"/>
    </cofactor>
</comment>
<dbReference type="InterPro" id="IPR045028">
    <property type="entry name" value="DinG/Rad3-like"/>
</dbReference>
<dbReference type="Pfam" id="PF13307">
    <property type="entry name" value="Helicase_C_2"/>
    <property type="match status" value="1"/>
</dbReference>
<evidence type="ECO:0000256" key="15">
    <source>
        <dbReference type="ARBA" id="ARBA00023242"/>
    </source>
</evidence>
<dbReference type="PROSITE" id="PS00690">
    <property type="entry name" value="DEAH_ATP_HELICASE"/>
    <property type="match status" value="1"/>
</dbReference>
<dbReference type="GO" id="GO:0043139">
    <property type="term" value="F:5'-3' DNA helicase activity"/>
    <property type="evidence" value="ECO:0007669"/>
    <property type="project" value="UniProtKB-EC"/>
</dbReference>
<dbReference type="CDD" id="cd18788">
    <property type="entry name" value="SF2_C_XPD"/>
    <property type="match status" value="1"/>
</dbReference>
<evidence type="ECO:0000256" key="9">
    <source>
        <dbReference type="ARBA" id="ARBA00022806"/>
    </source>
</evidence>
<dbReference type="GO" id="GO:0016818">
    <property type="term" value="F:hydrolase activity, acting on acid anhydrides, in phosphorus-containing anhydrides"/>
    <property type="evidence" value="ECO:0007669"/>
    <property type="project" value="InterPro"/>
</dbReference>
<evidence type="ECO:0000256" key="14">
    <source>
        <dbReference type="ARBA" id="ARBA00023235"/>
    </source>
</evidence>
<keyword evidence="4" id="KW-0004">4Fe-4S</keyword>
<keyword evidence="8" id="KW-0378">Hydrolase</keyword>
<dbReference type="SUPFAM" id="SSF52540">
    <property type="entry name" value="P-loop containing nucleoside triphosphate hydrolases"/>
    <property type="match status" value="2"/>
</dbReference>
<dbReference type="InterPro" id="IPR006554">
    <property type="entry name" value="Helicase-like_DEXD_c2"/>
</dbReference>
<dbReference type="SMART" id="SM00488">
    <property type="entry name" value="DEXDc2"/>
    <property type="match status" value="1"/>
</dbReference>
<evidence type="ECO:0000256" key="16">
    <source>
        <dbReference type="ARBA" id="ARBA00044969"/>
    </source>
</evidence>
<dbReference type="GO" id="GO:0006289">
    <property type="term" value="P:nucleotide-excision repair"/>
    <property type="evidence" value="ECO:0007669"/>
    <property type="project" value="TreeGrafter"/>
</dbReference>
<dbReference type="GO" id="GO:0046872">
    <property type="term" value="F:metal ion binding"/>
    <property type="evidence" value="ECO:0007669"/>
    <property type="project" value="UniProtKB-KW"/>
</dbReference>
<keyword evidence="12" id="KW-0411">Iron-sulfur</keyword>
<proteinExistence type="inferred from homology"/>
<dbReference type="Proteomes" id="UP000654370">
    <property type="component" value="Unassembled WGS sequence"/>
</dbReference>
<dbReference type="InterPro" id="IPR027417">
    <property type="entry name" value="P-loop_NTPase"/>
</dbReference>
<dbReference type="GO" id="GO:0051539">
    <property type="term" value="F:4 iron, 4 sulfur cluster binding"/>
    <property type="evidence" value="ECO:0007669"/>
    <property type="project" value="UniProtKB-KW"/>
</dbReference>
<reference evidence="21" key="1">
    <citation type="submission" date="2020-12" db="EMBL/GenBank/DDBJ databases">
        <title>Metabolic potential, ecology and presence of endohyphal bacteria is reflected in genomic diversity of Mucoromycotina.</title>
        <authorList>
            <person name="Muszewska A."/>
            <person name="Okrasinska A."/>
            <person name="Steczkiewicz K."/>
            <person name="Drgas O."/>
            <person name="Orlowska M."/>
            <person name="Perlinska-Lenart U."/>
            <person name="Aleksandrzak-Piekarczyk T."/>
            <person name="Szatraj K."/>
            <person name="Zielenkiewicz U."/>
            <person name="Pilsyk S."/>
            <person name="Malc E."/>
            <person name="Mieczkowski P."/>
            <person name="Kruszewska J.S."/>
            <person name="Biernat P."/>
            <person name="Pawlowska J."/>
        </authorList>
    </citation>
    <scope>NUCLEOTIDE SEQUENCE</scope>
    <source>
        <strain evidence="21">WA0000067209</strain>
    </source>
</reference>
<protein>
    <recommendedName>
        <fullName evidence="16">DNA 5'-3' helicase</fullName>
        <ecNumber evidence="16">5.6.2.3</ecNumber>
    </recommendedName>
    <alternativeName>
        <fullName evidence="18">DNA 5'-3' helicase FANCJ</fullName>
    </alternativeName>
</protein>
<dbReference type="InterPro" id="IPR010614">
    <property type="entry name" value="RAD3-like_helicase_DEAD"/>
</dbReference>
<dbReference type="PANTHER" id="PTHR11472:SF47">
    <property type="entry name" value="FANCONI ANEMIA GROUP J PROTEIN"/>
    <property type="match status" value="1"/>
</dbReference>
<evidence type="ECO:0000256" key="13">
    <source>
        <dbReference type="ARBA" id="ARBA00023204"/>
    </source>
</evidence>
<keyword evidence="13" id="KW-0234">DNA repair</keyword>
<keyword evidence="10" id="KW-0067">ATP-binding</keyword>
<evidence type="ECO:0000256" key="1">
    <source>
        <dbReference type="ARBA" id="ARBA00001966"/>
    </source>
</evidence>
<evidence type="ECO:0000313" key="22">
    <source>
        <dbReference type="Proteomes" id="UP000654370"/>
    </source>
</evidence>
<dbReference type="PANTHER" id="PTHR11472">
    <property type="entry name" value="DNA REPAIR DEAD HELICASE RAD3/XP-D SUBFAMILY MEMBER"/>
    <property type="match status" value="1"/>
</dbReference>
<evidence type="ECO:0000256" key="17">
    <source>
        <dbReference type="ARBA" id="ARBA00048954"/>
    </source>
</evidence>
<keyword evidence="14" id="KW-0413">Isomerase</keyword>
<evidence type="ECO:0000259" key="20">
    <source>
        <dbReference type="PROSITE" id="PS51193"/>
    </source>
</evidence>
<dbReference type="Gene3D" id="3.40.50.300">
    <property type="entry name" value="P-loop containing nucleotide triphosphate hydrolases"/>
    <property type="match status" value="3"/>
</dbReference>
<comment type="catalytic activity">
    <reaction evidence="17">
        <text>ATP + H2O = ADP + phosphate + H(+)</text>
        <dbReference type="Rhea" id="RHEA:13065"/>
        <dbReference type="ChEBI" id="CHEBI:15377"/>
        <dbReference type="ChEBI" id="CHEBI:15378"/>
        <dbReference type="ChEBI" id="CHEBI:30616"/>
        <dbReference type="ChEBI" id="CHEBI:43474"/>
        <dbReference type="ChEBI" id="CHEBI:456216"/>
        <dbReference type="EC" id="5.6.2.3"/>
    </reaction>
</comment>
<evidence type="ECO:0000256" key="12">
    <source>
        <dbReference type="ARBA" id="ARBA00023014"/>
    </source>
</evidence>
<evidence type="ECO:0000256" key="7">
    <source>
        <dbReference type="ARBA" id="ARBA00022763"/>
    </source>
</evidence>
<dbReference type="SMART" id="SM00491">
    <property type="entry name" value="HELICc2"/>
    <property type="match status" value="1"/>
</dbReference>
<evidence type="ECO:0000256" key="6">
    <source>
        <dbReference type="ARBA" id="ARBA00022741"/>
    </source>
</evidence>
<evidence type="ECO:0000256" key="2">
    <source>
        <dbReference type="ARBA" id="ARBA00004123"/>
    </source>
</evidence>
<dbReference type="NCBIfam" id="TIGR00604">
    <property type="entry name" value="rad3"/>
    <property type="match status" value="1"/>
</dbReference>
<comment type="subcellular location">
    <subcellularLocation>
        <location evidence="2">Nucleus</location>
    </subcellularLocation>
</comment>
<keyword evidence="11" id="KW-0408">Iron</keyword>
<dbReference type="InterPro" id="IPR006555">
    <property type="entry name" value="ATP-dep_Helicase_C"/>
</dbReference>
<evidence type="ECO:0000256" key="19">
    <source>
        <dbReference type="SAM" id="MobiDB-lite"/>
    </source>
</evidence>
<keyword evidence="7" id="KW-0227">DNA damage</keyword>
<sequence length="1152" mass="130510">MTGRGRIPPAFLAKLEEKKRKATEDFISINVEDHVESATPNLQNTFSEPVEYEAKLSGKTVLPIRGIEVQFPYKPYPAQIQMMAKVIEGLTRSQDALIESPTGSGKSLALLCATLAWQKHEQMAGARTATSTVVETTVKFDDDIQALTKEEAKKVWNLNDSPSNEPVSATQDEFQPMKPSKMQRKRPRYFEDLDPTSKESEVEMEERSSKVDTTSMPYMPRATRIYYATRTHKQISQVVAELKSKTSYRPKMTILGSRDQLCIHPKVSKAANKQEECSILMDDGRCSYGNNVRRIVAHSSIQRGGSHFIWDIEDLAKIGRRTHGCPYYAAKTQLEVAEIIFCPYNYLIEPLIREAFEINLKDSVVILDEAHNIEDTAREASSFEIHEKELMSIQKELIFLIKYFILVEPHRKLLFIVESLMGWIVDPDNVFSPLQYEHYTNSWTGLQLVKKLNGLGINKFTWKNDLYPALRIVQAAANQIRKDKATQSEAEHLEIAYEDEDIQEIQPSKLPKSKRCLSVKSERLLEGLFVVLHNLFDENNDHTEDYVMVLMKRVHKNRATFDKQHDWEFKLSFWCHNAGLAFREIAEVARSVILCSGTLSPMNGFATELQTDFPIRLETNHVIDQSQMWAGVIPFGPEQVTLSGTFKTLDTYVYQDDIGAALLRIANIIPNGMLCFVPSYSALNKFLSRWKTTGLYTTLSQTKTIVIEPQNMPKGTFEKELSRFYAAAHAENSESNGAILFGVYRGKISEGIDFSDSRCRAVISIGIPFPHLKDFKVISKRDYNSAACSRGRSSINGSEWYSIQAHRAVNQALGRCIRHKKDWGAIILLEHRYLQKDNLLSLSKWIRSRCGQYPDFDEAMSQLTAFVNHRQLIDDQENTEYQVQAAVNLQPDVNSQVAFVKGVTIGPTDAEEVRYEEKIAKEMADIKEGCNASPSPSASPTDTMSDAMEGLQEVEEDFLDLTQPSLSVPSQDGEFLASCADTLKDMEYIILCRQCLMELGHCIQTPNFAIPQRTTESQFFDNIRPLRLPDTPCIVYELLPNEDWHSDLFRIEPLATQPVIWSPTDRVCYREIHCPTCQSEVPNGLGSSIIGGTIAVCESGSPEQITALLGRHWLLQEAVKIGSRTDLLEHSPSKKVKLEVLSQGDIYQHHIH</sequence>
<feature type="region of interest" description="Disordered" evidence="19">
    <location>
        <begin position="155"/>
        <end position="214"/>
    </location>
</feature>
<dbReference type="AlphaFoldDB" id="A0A8H7PY63"/>
<dbReference type="InterPro" id="IPR002464">
    <property type="entry name" value="DNA/RNA_helicase_DEAH_CS"/>
</dbReference>
<dbReference type="InterPro" id="IPR013020">
    <property type="entry name" value="Rad3/Chl1-like"/>
</dbReference>
<feature type="compositionally biased region" description="Polar residues" evidence="19">
    <location>
        <begin position="158"/>
        <end position="173"/>
    </location>
</feature>
<evidence type="ECO:0000256" key="3">
    <source>
        <dbReference type="ARBA" id="ARBA00008792"/>
    </source>
</evidence>
<evidence type="ECO:0000256" key="5">
    <source>
        <dbReference type="ARBA" id="ARBA00022723"/>
    </source>
</evidence>
<evidence type="ECO:0000256" key="8">
    <source>
        <dbReference type="ARBA" id="ARBA00022801"/>
    </source>
</evidence>
<evidence type="ECO:0000313" key="21">
    <source>
        <dbReference type="EMBL" id="KAG2182432.1"/>
    </source>
</evidence>
<dbReference type="GO" id="GO:1990918">
    <property type="term" value="P:double-strand break repair involved in meiotic recombination"/>
    <property type="evidence" value="ECO:0007669"/>
    <property type="project" value="TreeGrafter"/>
</dbReference>
<feature type="compositionally biased region" description="Basic and acidic residues" evidence="19">
    <location>
        <begin position="188"/>
        <end position="210"/>
    </location>
</feature>
<name>A0A8H7PY63_MORIS</name>
<evidence type="ECO:0000256" key="11">
    <source>
        <dbReference type="ARBA" id="ARBA00023004"/>
    </source>
</evidence>
<dbReference type="EC" id="5.6.2.3" evidence="16"/>
<dbReference type="PROSITE" id="PS51193">
    <property type="entry name" value="HELICASE_ATP_BIND_2"/>
    <property type="match status" value="1"/>
</dbReference>
<keyword evidence="22" id="KW-1185">Reference proteome</keyword>
<comment type="similarity">
    <text evidence="3">Belongs to the DEAD box helicase family. DEAH subfamily.</text>
</comment>
<evidence type="ECO:0000256" key="10">
    <source>
        <dbReference type="ARBA" id="ARBA00022840"/>
    </source>
</evidence>
<gene>
    <name evidence="21" type="ORF">INT43_007362</name>
</gene>
<dbReference type="GO" id="GO:0005634">
    <property type="term" value="C:nucleus"/>
    <property type="evidence" value="ECO:0007669"/>
    <property type="project" value="UniProtKB-SubCell"/>
</dbReference>
<feature type="domain" description="Helicase ATP-binding" evidence="20">
    <location>
        <begin position="65"/>
        <end position="417"/>
    </location>
</feature>
<evidence type="ECO:0000256" key="4">
    <source>
        <dbReference type="ARBA" id="ARBA00022485"/>
    </source>
</evidence>
<dbReference type="InterPro" id="IPR014001">
    <property type="entry name" value="Helicase_ATP-bd"/>
</dbReference>
<dbReference type="FunFam" id="3.40.50.300:FF:000731">
    <property type="entry name" value="Fanconi anemia group J protein homolog"/>
    <property type="match status" value="1"/>
</dbReference>
<keyword evidence="5" id="KW-0479">Metal-binding</keyword>
<accession>A0A8H7PY63</accession>
<dbReference type="EMBL" id="JAEPQZ010000004">
    <property type="protein sequence ID" value="KAG2182432.1"/>
    <property type="molecule type" value="Genomic_DNA"/>
</dbReference>
<dbReference type="Pfam" id="PF06733">
    <property type="entry name" value="DEAD_2"/>
    <property type="match status" value="1"/>
</dbReference>
<organism evidence="21 22">
    <name type="scientific">Mortierella isabellina</name>
    <name type="common">Filamentous fungus</name>
    <name type="synonym">Umbelopsis isabellina</name>
    <dbReference type="NCBI Taxonomy" id="91625"/>
    <lineage>
        <taxon>Eukaryota</taxon>
        <taxon>Fungi</taxon>
        <taxon>Fungi incertae sedis</taxon>
        <taxon>Mucoromycota</taxon>
        <taxon>Mucoromycotina</taxon>
        <taxon>Umbelopsidomycetes</taxon>
        <taxon>Umbelopsidales</taxon>
        <taxon>Umbelopsidaceae</taxon>
        <taxon>Umbelopsis</taxon>
    </lineage>
</organism>